<reference evidence="1 2" key="1">
    <citation type="submission" date="2019-09" db="EMBL/GenBank/DDBJ databases">
        <authorList>
            <person name="Chandra G."/>
            <person name="Truman W A."/>
        </authorList>
    </citation>
    <scope>NUCLEOTIDE SEQUENCE [LARGE SCALE GENOMIC DNA]</scope>
    <source>
        <strain evidence="1">PS685</strain>
    </source>
</reference>
<evidence type="ECO:0000313" key="2">
    <source>
        <dbReference type="Proteomes" id="UP000326437"/>
    </source>
</evidence>
<dbReference type="Proteomes" id="UP000326437">
    <property type="component" value="Unassembled WGS sequence"/>
</dbReference>
<name>A0A5E7ACK6_PSEFL</name>
<sequence length="33" mass="3881">MDLGFLQAYHVRLVFLDQRCQLMWPSAQAVDVE</sequence>
<gene>
    <name evidence="1" type="ORF">PS685_05135</name>
</gene>
<proteinExistence type="predicted"/>
<dbReference type="AlphaFoldDB" id="A0A5E7ACK6"/>
<accession>A0A5E7ACK6</accession>
<organism evidence="1 2">
    <name type="scientific">Pseudomonas fluorescens</name>
    <dbReference type="NCBI Taxonomy" id="294"/>
    <lineage>
        <taxon>Bacteria</taxon>
        <taxon>Pseudomonadati</taxon>
        <taxon>Pseudomonadota</taxon>
        <taxon>Gammaproteobacteria</taxon>
        <taxon>Pseudomonadales</taxon>
        <taxon>Pseudomonadaceae</taxon>
        <taxon>Pseudomonas</taxon>
    </lineage>
</organism>
<evidence type="ECO:0000313" key="1">
    <source>
        <dbReference type="EMBL" id="VVN72813.1"/>
    </source>
</evidence>
<dbReference type="EMBL" id="CABVHO010000239">
    <property type="protein sequence ID" value="VVN72813.1"/>
    <property type="molecule type" value="Genomic_DNA"/>
</dbReference>
<protein>
    <submittedName>
        <fullName evidence="1">Uncharacterized protein</fullName>
    </submittedName>
</protein>